<comment type="caution">
    <text evidence="2">The sequence shown here is derived from an EMBL/GenBank/DDBJ whole genome shotgun (WGS) entry which is preliminary data.</text>
</comment>
<reference evidence="2 3" key="1">
    <citation type="submission" date="2018-11" db="EMBL/GenBank/DDBJ databases">
        <title>Genomic Encyclopedia of Type Strains, Phase IV (KMG-IV): sequencing the most valuable type-strain genomes for metagenomic binning, comparative biology and taxonomic classification.</title>
        <authorList>
            <person name="Goeker M."/>
        </authorList>
    </citation>
    <scope>NUCLEOTIDE SEQUENCE [LARGE SCALE GENOMIC DNA]</scope>
    <source>
        <strain evidence="2 3">DSM 18090</strain>
    </source>
</reference>
<sequence>MSAENYQKAKEIILKEDEIADFMGGCTDEIIRLAEKKLKLKFTGFYLDYLKTFGAGNFGAQEIYGIIDADFENSSVPDAIWYTLTERKETNLPENLLVIYDTGTGEIFCLDYSRLDENGEPKVVTFIPGVDLENQTYEIIDNDFGDFLLDLVKQEV</sequence>
<evidence type="ECO:0000259" key="1">
    <source>
        <dbReference type="SMART" id="SM00860"/>
    </source>
</evidence>
<evidence type="ECO:0000313" key="2">
    <source>
        <dbReference type="EMBL" id="RPF54140.1"/>
    </source>
</evidence>
<dbReference type="Proteomes" id="UP000276443">
    <property type="component" value="Unassembled WGS sequence"/>
</dbReference>
<gene>
    <name evidence="2" type="ORF">EDC24_1330</name>
</gene>
<dbReference type="RefSeq" id="WP_124220894.1">
    <property type="nucleotide sequence ID" value="NZ_RKRF01000008.1"/>
</dbReference>
<evidence type="ECO:0000313" key="3">
    <source>
        <dbReference type="Proteomes" id="UP000276443"/>
    </source>
</evidence>
<dbReference type="SMART" id="SM00860">
    <property type="entry name" value="SMI1_KNR4"/>
    <property type="match status" value="1"/>
</dbReference>
<dbReference type="AlphaFoldDB" id="A0A3N5BFS2"/>
<keyword evidence="3" id="KW-1185">Reference proteome</keyword>
<dbReference type="InterPro" id="IPR037883">
    <property type="entry name" value="Knr4/Smi1-like_sf"/>
</dbReference>
<feature type="domain" description="Knr4/Smi1-like" evidence="1">
    <location>
        <begin position="25"/>
        <end position="150"/>
    </location>
</feature>
<organism evidence="2 3">
    <name type="scientific">Aquisalibacillus elongatus</name>
    <dbReference type="NCBI Taxonomy" id="485577"/>
    <lineage>
        <taxon>Bacteria</taxon>
        <taxon>Bacillati</taxon>
        <taxon>Bacillota</taxon>
        <taxon>Bacilli</taxon>
        <taxon>Bacillales</taxon>
        <taxon>Bacillaceae</taxon>
        <taxon>Aquisalibacillus</taxon>
    </lineage>
</organism>
<proteinExistence type="predicted"/>
<dbReference type="OrthoDB" id="1944463at2"/>
<protein>
    <submittedName>
        <fullName evidence="2">SUKH superfamily protein</fullName>
    </submittedName>
</protein>
<dbReference type="InterPro" id="IPR018958">
    <property type="entry name" value="Knr4/Smi1-like_dom"/>
</dbReference>
<name>A0A3N5BFS2_9BACI</name>
<dbReference type="SUPFAM" id="SSF160631">
    <property type="entry name" value="SMI1/KNR4-like"/>
    <property type="match status" value="1"/>
</dbReference>
<dbReference type="Gene3D" id="3.40.1580.10">
    <property type="entry name" value="SMI1/KNR4-like"/>
    <property type="match status" value="1"/>
</dbReference>
<dbReference type="Pfam" id="PF14567">
    <property type="entry name" value="SUKH_5"/>
    <property type="match status" value="1"/>
</dbReference>
<dbReference type="EMBL" id="RKRF01000008">
    <property type="protein sequence ID" value="RPF54140.1"/>
    <property type="molecule type" value="Genomic_DNA"/>
</dbReference>
<accession>A0A3N5BFS2</accession>